<protein>
    <submittedName>
        <fullName evidence="6">MFS multidrug transporter, putative</fullName>
    </submittedName>
</protein>
<proteinExistence type="predicted"/>
<evidence type="ECO:0000256" key="4">
    <source>
        <dbReference type="ARBA" id="ARBA00023136"/>
    </source>
</evidence>
<evidence type="ECO:0000256" key="5">
    <source>
        <dbReference type="SAM" id="Phobius"/>
    </source>
</evidence>
<evidence type="ECO:0000313" key="6">
    <source>
        <dbReference type="EMBL" id="EFY84533.1"/>
    </source>
</evidence>
<dbReference type="PANTHER" id="PTHR23502">
    <property type="entry name" value="MAJOR FACILITATOR SUPERFAMILY"/>
    <property type="match status" value="1"/>
</dbReference>
<dbReference type="Gene3D" id="1.20.1250.20">
    <property type="entry name" value="MFS general substrate transporter like domains"/>
    <property type="match status" value="1"/>
</dbReference>
<keyword evidence="2 5" id="KW-0812">Transmembrane</keyword>
<dbReference type="AlphaFoldDB" id="E9EHR2"/>
<feature type="transmembrane region" description="Helical" evidence="5">
    <location>
        <begin position="90"/>
        <end position="108"/>
    </location>
</feature>
<sequence length="177" mass="19441">MLFTSATIFCVSLYMAFAYGCLHLLFNTIPPLLQDTYHFSIGITGLVYLAVLAGYVCGLGLFYLPPDRTVVRVTEANDGVYKPEKRLRDCIWFALAITVTFFIFGGSADKVVNWIVSVVGLVPLGFGIISVWAPIHVRRRRVSSVPGVGAGGIFGFEKYGWCFAATGWAADVQELWA</sequence>
<dbReference type="eggNOG" id="KOG0255">
    <property type="taxonomic scope" value="Eukaryota"/>
</dbReference>
<evidence type="ECO:0000256" key="1">
    <source>
        <dbReference type="ARBA" id="ARBA00004141"/>
    </source>
</evidence>
<evidence type="ECO:0000313" key="7">
    <source>
        <dbReference type="Proteomes" id="UP000002499"/>
    </source>
</evidence>
<dbReference type="EMBL" id="GL698619">
    <property type="protein sequence ID" value="EFY84533.1"/>
    <property type="molecule type" value="Genomic_DNA"/>
</dbReference>
<keyword evidence="3 5" id="KW-1133">Transmembrane helix</keyword>
<dbReference type="GO" id="GO:0022857">
    <property type="term" value="F:transmembrane transporter activity"/>
    <property type="evidence" value="ECO:0007669"/>
    <property type="project" value="TreeGrafter"/>
</dbReference>
<dbReference type="OrthoDB" id="5296287at2759"/>
<name>E9EHR2_METAQ</name>
<evidence type="ECO:0000256" key="3">
    <source>
        <dbReference type="ARBA" id="ARBA00022989"/>
    </source>
</evidence>
<reference evidence="6 7" key="1">
    <citation type="journal article" date="2011" name="PLoS Genet.">
        <title>Genome sequencing and comparative transcriptomics of the model entomopathogenic fungi Metarhizium anisopliae and M. acridum.</title>
        <authorList>
            <person name="Gao Q."/>
            <person name="Jin K."/>
            <person name="Ying S.H."/>
            <person name="Zhang Y."/>
            <person name="Xiao G."/>
            <person name="Shang Y."/>
            <person name="Duan Z."/>
            <person name="Hu X."/>
            <person name="Xie X.Q."/>
            <person name="Zhou G."/>
            <person name="Peng G."/>
            <person name="Luo Z."/>
            <person name="Huang W."/>
            <person name="Wang B."/>
            <person name="Fang W."/>
            <person name="Wang S."/>
            <person name="Zhong Y."/>
            <person name="Ma L.J."/>
            <person name="St Leger R.J."/>
            <person name="Zhao G.P."/>
            <person name="Pei Y."/>
            <person name="Feng M.G."/>
            <person name="Xia Y."/>
            <person name="Wang C."/>
        </authorList>
    </citation>
    <scope>NUCLEOTIDE SEQUENCE [LARGE SCALE GENOMIC DNA]</scope>
    <source>
        <strain evidence="6 7">CQMa 102</strain>
    </source>
</reference>
<keyword evidence="4 5" id="KW-0472">Membrane</keyword>
<evidence type="ECO:0000256" key="2">
    <source>
        <dbReference type="ARBA" id="ARBA00022692"/>
    </source>
</evidence>
<dbReference type="SUPFAM" id="SSF103473">
    <property type="entry name" value="MFS general substrate transporter"/>
    <property type="match status" value="1"/>
</dbReference>
<feature type="transmembrane region" description="Helical" evidence="5">
    <location>
        <begin position="42"/>
        <end position="64"/>
    </location>
</feature>
<keyword evidence="7" id="KW-1185">Reference proteome</keyword>
<dbReference type="PANTHER" id="PTHR23502:SF33">
    <property type="entry name" value="MAJOR FACILITATOR SUPERFAMILY (MFS) PROFILE DOMAIN-CONTAINING PROTEIN-RELATED"/>
    <property type="match status" value="1"/>
</dbReference>
<gene>
    <name evidence="6" type="ORF">MAC_09410</name>
</gene>
<dbReference type="GeneID" id="19253721"/>
<dbReference type="InterPro" id="IPR036259">
    <property type="entry name" value="MFS_trans_sf"/>
</dbReference>
<dbReference type="KEGG" id="maw:19253721"/>
<dbReference type="Proteomes" id="UP000002499">
    <property type="component" value="Unassembled WGS sequence"/>
</dbReference>
<accession>E9EHR2</accession>
<feature type="transmembrane region" description="Helical" evidence="5">
    <location>
        <begin position="114"/>
        <end position="135"/>
    </location>
</feature>
<dbReference type="GO" id="GO:0016020">
    <property type="term" value="C:membrane"/>
    <property type="evidence" value="ECO:0007669"/>
    <property type="project" value="UniProtKB-SubCell"/>
</dbReference>
<comment type="subcellular location">
    <subcellularLocation>
        <location evidence="1">Membrane</location>
        <topology evidence="1">Multi-pass membrane protein</topology>
    </subcellularLocation>
</comment>
<organism evidence="7">
    <name type="scientific">Metarhizium acridum (strain CQMa 102)</name>
    <dbReference type="NCBI Taxonomy" id="655827"/>
    <lineage>
        <taxon>Eukaryota</taxon>
        <taxon>Fungi</taxon>
        <taxon>Dikarya</taxon>
        <taxon>Ascomycota</taxon>
        <taxon>Pezizomycotina</taxon>
        <taxon>Sordariomycetes</taxon>
        <taxon>Hypocreomycetidae</taxon>
        <taxon>Hypocreales</taxon>
        <taxon>Clavicipitaceae</taxon>
        <taxon>Metarhizium</taxon>
    </lineage>
</organism>
<dbReference type="HOGENOM" id="CLU_1518220_0_0_1"/>
<dbReference type="InParanoid" id="E9EHR2"/>